<sequence length="298" mass="32218">MQITVVPASPRTGQAAIRTLLADASNPTIKGYYRDLAKVPAEFKANPRFEAVQGDVDDGATLDFSGSDAVFHITPPLYENTDVVEHARLVSENVKAAIKKASVKRLVLVSSMGAQYDHGTGEILSNHEAEVVLRDVAPEVVFVRCGFFMENWGMGLETLAEGFLYTTLTPIDHPLPMIAVQDIGSTCAAELLATGTPLPANPHVFELHGPRPYTAADVHKLFEEATGKSIELRPVPKEGLDDFYAAVFPPLVAGYYAEMNRSYLPGGVLDVNPLPTEGVTRFGVTELREVVEKLVAGV</sequence>
<gene>
    <name evidence="1" type="ORF">F5144DRAFT_215435</name>
</gene>
<accession>A0ACB7P7D4</accession>
<comment type="caution">
    <text evidence="1">The sequence shown here is derived from an EMBL/GenBank/DDBJ whole genome shotgun (WGS) entry which is preliminary data.</text>
</comment>
<evidence type="ECO:0000313" key="1">
    <source>
        <dbReference type="EMBL" id="KAH6631350.1"/>
    </source>
</evidence>
<reference evidence="1 2" key="1">
    <citation type="journal article" date="2021" name="Nat. Commun.">
        <title>Genetic determinants of endophytism in the Arabidopsis root mycobiome.</title>
        <authorList>
            <person name="Mesny F."/>
            <person name="Miyauchi S."/>
            <person name="Thiergart T."/>
            <person name="Pickel B."/>
            <person name="Atanasova L."/>
            <person name="Karlsson M."/>
            <person name="Huettel B."/>
            <person name="Barry K.W."/>
            <person name="Haridas S."/>
            <person name="Chen C."/>
            <person name="Bauer D."/>
            <person name="Andreopoulos W."/>
            <person name="Pangilinan J."/>
            <person name="LaButti K."/>
            <person name="Riley R."/>
            <person name="Lipzen A."/>
            <person name="Clum A."/>
            <person name="Drula E."/>
            <person name="Henrissat B."/>
            <person name="Kohler A."/>
            <person name="Grigoriev I.V."/>
            <person name="Martin F.M."/>
            <person name="Hacquard S."/>
        </authorList>
    </citation>
    <scope>NUCLEOTIDE SEQUENCE [LARGE SCALE GENOMIC DNA]</scope>
    <source>
        <strain evidence="1 2">MPI-SDFR-AT-0079</strain>
    </source>
</reference>
<dbReference type="Proteomes" id="UP000724584">
    <property type="component" value="Unassembled WGS sequence"/>
</dbReference>
<keyword evidence="2" id="KW-1185">Reference proteome</keyword>
<dbReference type="EMBL" id="JAGIZQ010000004">
    <property type="protein sequence ID" value="KAH6631350.1"/>
    <property type="molecule type" value="Genomic_DNA"/>
</dbReference>
<organism evidence="1 2">
    <name type="scientific">Chaetomium tenue</name>
    <dbReference type="NCBI Taxonomy" id="1854479"/>
    <lineage>
        <taxon>Eukaryota</taxon>
        <taxon>Fungi</taxon>
        <taxon>Dikarya</taxon>
        <taxon>Ascomycota</taxon>
        <taxon>Pezizomycotina</taxon>
        <taxon>Sordariomycetes</taxon>
        <taxon>Sordariomycetidae</taxon>
        <taxon>Sordariales</taxon>
        <taxon>Chaetomiaceae</taxon>
        <taxon>Chaetomium</taxon>
    </lineage>
</organism>
<protein>
    <submittedName>
        <fullName evidence="1">Uncharacterized protein</fullName>
    </submittedName>
</protein>
<proteinExistence type="predicted"/>
<name>A0ACB7P7D4_9PEZI</name>
<evidence type="ECO:0000313" key="2">
    <source>
        <dbReference type="Proteomes" id="UP000724584"/>
    </source>
</evidence>